<dbReference type="Proteomes" id="UP001057375">
    <property type="component" value="Unassembled WGS sequence"/>
</dbReference>
<sequence length="104" mass="11249">MGSSLVRHLCIKAIPGYLQADKWSDDSNIMEIAMIDERRVKHQNEVAAEILIHDMEKLQKGIMVGNNVWVGDIACLVADSPQRAAMAGTACGGLAPCHMCEAQG</sequence>
<accession>A0ABQ5KWE9</accession>
<proteinExistence type="predicted"/>
<name>A0ABQ5KWE9_9EUKA</name>
<protein>
    <submittedName>
        <fullName evidence="1">Uncharacterized protein</fullName>
    </submittedName>
</protein>
<evidence type="ECO:0000313" key="2">
    <source>
        <dbReference type="Proteomes" id="UP001057375"/>
    </source>
</evidence>
<evidence type="ECO:0000313" key="1">
    <source>
        <dbReference type="EMBL" id="GKT35774.1"/>
    </source>
</evidence>
<feature type="non-terminal residue" evidence="1">
    <location>
        <position position="104"/>
    </location>
</feature>
<comment type="caution">
    <text evidence="1">The sequence shown here is derived from an EMBL/GenBank/DDBJ whole genome shotgun (WGS) entry which is preliminary data.</text>
</comment>
<organism evidence="1 2">
    <name type="scientific">Aduncisulcus paluster</name>
    <dbReference type="NCBI Taxonomy" id="2918883"/>
    <lineage>
        <taxon>Eukaryota</taxon>
        <taxon>Metamonada</taxon>
        <taxon>Carpediemonas-like organisms</taxon>
        <taxon>Aduncisulcus</taxon>
    </lineage>
</organism>
<dbReference type="EMBL" id="BQXS01011062">
    <property type="protein sequence ID" value="GKT35774.1"/>
    <property type="molecule type" value="Genomic_DNA"/>
</dbReference>
<keyword evidence="2" id="KW-1185">Reference proteome</keyword>
<gene>
    <name evidence="1" type="ORF">ADUPG1_008864</name>
</gene>
<reference evidence="1" key="1">
    <citation type="submission" date="2022-03" db="EMBL/GenBank/DDBJ databases">
        <title>Draft genome sequence of Aduncisulcus paluster, a free-living microaerophilic Fornicata.</title>
        <authorList>
            <person name="Yuyama I."/>
            <person name="Kume K."/>
            <person name="Tamura T."/>
            <person name="Inagaki Y."/>
            <person name="Hashimoto T."/>
        </authorList>
    </citation>
    <scope>NUCLEOTIDE SEQUENCE</scope>
    <source>
        <strain evidence="1">NY0171</strain>
    </source>
</reference>